<dbReference type="InterPro" id="IPR036928">
    <property type="entry name" value="AS_sf"/>
</dbReference>
<evidence type="ECO:0000259" key="1">
    <source>
        <dbReference type="Pfam" id="PF01425"/>
    </source>
</evidence>
<dbReference type="Pfam" id="PF01425">
    <property type="entry name" value="Amidase"/>
    <property type="match status" value="1"/>
</dbReference>
<organism evidence="2 3">
    <name type="scientific">Pochonia chlamydosporia 170</name>
    <dbReference type="NCBI Taxonomy" id="1380566"/>
    <lineage>
        <taxon>Eukaryota</taxon>
        <taxon>Fungi</taxon>
        <taxon>Dikarya</taxon>
        <taxon>Ascomycota</taxon>
        <taxon>Pezizomycotina</taxon>
        <taxon>Sordariomycetes</taxon>
        <taxon>Hypocreomycetidae</taxon>
        <taxon>Hypocreales</taxon>
        <taxon>Clavicipitaceae</taxon>
        <taxon>Pochonia</taxon>
    </lineage>
</organism>
<comment type="caution">
    <text evidence="2">The sequence shown here is derived from an EMBL/GenBank/DDBJ whole genome shotgun (WGS) entry which is preliminary data.</text>
</comment>
<dbReference type="RefSeq" id="XP_018138519.1">
    <property type="nucleotide sequence ID" value="XM_018294506.1"/>
</dbReference>
<name>A0A179F5M7_METCM</name>
<reference evidence="2 3" key="1">
    <citation type="journal article" date="2016" name="PLoS Pathog.">
        <title>Biosynthesis of antibiotic leucinostatins in bio-control fungus Purpureocillium lilacinum and their inhibition on phytophthora revealed by genome mining.</title>
        <authorList>
            <person name="Wang G."/>
            <person name="Liu Z."/>
            <person name="Lin R."/>
            <person name="Li E."/>
            <person name="Mao Z."/>
            <person name="Ling J."/>
            <person name="Yang Y."/>
            <person name="Yin W.B."/>
            <person name="Xie B."/>
        </authorList>
    </citation>
    <scope>NUCLEOTIDE SEQUENCE [LARGE SCALE GENOMIC DNA]</scope>
    <source>
        <strain evidence="2">170</strain>
    </source>
</reference>
<dbReference type="PANTHER" id="PTHR42678:SF37">
    <property type="entry name" value="AMIDASE C869.01-RELATED"/>
    <property type="match status" value="1"/>
</dbReference>
<accession>A0A179F5M7</accession>
<sequence length="567" mass="62112">MKRNLTIREKIPSAFHMEMLNSVDLFEMSIAELQSHLSRGSFTSEDFVNFCFERIRRTDTLLDAVMQRNLDAVEIAAALDKERQEGKVRSQLHGIPILVNDNIATKDKMQTTCGSWALLGSTVPRDAFIVSQLRRAGAIIIGYANMTEGASTRSTEYSDGYSARRGQVRNPYDLSQSLSGSSGGSAAAVAANLVPLAIGTDTDGSIAGPAQITGLVCIKPTPGLTSRMGPIPITETMDTVGVLAKTVADAVIGLNAMVGEDPDDPLTMCSKDLRHEDYSKFIKNKDALKGAKFGLPMKHCWDSVPDDQRAVVDTLFSHLEAEGAKIIEVDYPCAEGRIGSDGEWNWELGTPAQSEFTSIRTETNNGVNAYLSELENTEMKDSKDLLEYHQRNTGTEVGDAGDLHAIPTGQDTFEKIAAHKDVKDQDYHDALEYTRKQTRENGIDAALRYDPEKTIQLDALILCDRRLVGQQLAAQAGYPTITLPVGQDRNGMPVGITLQQTAWREEDLIKWASAIEDARLQAMGPRPVPTYRNNLAKNIPIDKLNMGQSCEAKVGDVGTSDLEERFP</sequence>
<dbReference type="GeneID" id="28858500"/>
<keyword evidence="3" id="KW-1185">Reference proteome</keyword>
<dbReference type="KEGG" id="pchm:VFPPC_16753"/>
<dbReference type="STRING" id="1380566.A0A179F5M7"/>
<dbReference type="SUPFAM" id="SSF75304">
    <property type="entry name" value="Amidase signature (AS) enzymes"/>
    <property type="match status" value="1"/>
</dbReference>
<dbReference type="Gene3D" id="3.90.1300.10">
    <property type="entry name" value="Amidase signature (AS) domain"/>
    <property type="match status" value="1"/>
</dbReference>
<dbReference type="EMBL" id="LSBJ02000008">
    <property type="protein sequence ID" value="OAQ60641.1"/>
    <property type="molecule type" value="Genomic_DNA"/>
</dbReference>
<evidence type="ECO:0000313" key="2">
    <source>
        <dbReference type="EMBL" id="OAQ60641.1"/>
    </source>
</evidence>
<dbReference type="AlphaFoldDB" id="A0A179F5M7"/>
<dbReference type="InterPro" id="IPR023631">
    <property type="entry name" value="Amidase_dom"/>
</dbReference>
<protein>
    <submittedName>
        <fullName evidence="2">Amidase family protein</fullName>
    </submittedName>
</protein>
<proteinExistence type="predicted"/>
<gene>
    <name evidence="2" type="ORF">VFPPC_16753</name>
</gene>
<evidence type="ECO:0000313" key="3">
    <source>
        <dbReference type="Proteomes" id="UP000078397"/>
    </source>
</evidence>
<dbReference type="OrthoDB" id="566138at2759"/>
<feature type="domain" description="Amidase" evidence="1">
    <location>
        <begin position="47"/>
        <end position="332"/>
    </location>
</feature>
<dbReference type="Proteomes" id="UP000078397">
    <property type="component" value="Unassembled WGS sequence"/>
</dbReference>
<dbReference type="PANTHER" id="PTHR42678">
    <property type="entry name" value="AMIDASE"/>
    <property type="match status" value="1"/>
</dbReference>